<dbReference type="EMBL" id="CP036295">
    <property type="protein sequence ID" value="QCC86560.1"/>
    <property type="molecule type" value="Genomic_DNA"/>
</dbReference>
<gene>
    <name evidence="3" type="ORF">DDIC_11875</name>
</gene>
<accession>A0A4V1CXK7</accession>
<reference evidence="3 4" key="1">
    <citation type="submission" date="2019-02" db="EMBL/GenBank/DDBJ databases">
        <title>Complete Genome Sequence of Desulfovibrio desulfuricans IC1, a Sulfonate Utilizing Anaerobe.</title>
        <authorList>
            <person name="Day L.A."/>
            <person name="De Leon K.B."/>
            <person name="Wall J.D."/>
        </authorList>
    </citation>
    <scope>NUCLEOTIDE SEQUENCE [LARGE SCALE GENOMIC DNA]</scope>
    <source>
        <strain evidence="3 4">IC1</strain>
    </source>
</reference>
<feature type="transmembrane region" description="Helical" evidence="2">
    <location>
        <begin position="281"/>
        <end position="301"/>
    </location>
</feature>
<feature type="transmembrane region" description="Helical" evidence="2">
    <location>
        <begin position="221"/>
        <end position="239"/>
    </location>
</feature>
<feature type="transmembrane region" description="Helical" evidence="2">
    <location>
        <begin position="78"/>
        <end position="96"/>
    </location>
</feature>
<feature type="transmembrane region" description="Helical" evidence="2">
    <location>
        <begin position="161"/>
        <end position="182"/>
    </location>
</feature>
<dbReference type="InterPro" id="IPR018650">
    <property type="entry name" value="STSV1_Orf64"/>
</dbReference>
<feature type="transmembrane region" description="Helical" evidence="2">
    <location>
        <begin position="410"/>
        <end position="430"/>
    </location>
</feature>
<name>A0A4V1CXK7_DESDE</name>
<feature type="transmembrane region" description="Helical" evidence="2">
    <location>
        <begin position="350"/>
        <end position="370"/>
    </location>
</feature>
<feature type="transmembrane region" description="Helical" evidence="2">
    <location>
        <begin position="382"/>
        <end position="398"/>
    </location>
</feature>
<protein>
    <submittedName>
        <fullName evidence="3">DUF2079 domain-containing protein</fullName>
    </submittedName>
</protein>
<organism evidence="3 4">
    <name type="scientific">Desulfovibrio desulfuricans</name>
    <dbReference type="NCBI Taxonomy" id="876"/>
    <lineage>
        <taxon>Bacteria</taxon>
        <taxon>Pseudomonadati</taxon>
        <taxon>Thermodesulfobacteriota</taxon>
        <taxon>Desulfovibrionia</taxon>
        <taxon>Desulfovibrionales</taxon>
        <taxon>Desulfovibrionaceae</taxon>
        <taxon>Desulfovibrio</taxon>
    </lineage>
</organism>
<feature type="transmembrane region" description="Helical" evidence="2">
    <location>
        <begin position="244"/>
        <end position="261"/>
    </location>
</feature>
<dbReference type="AlphaFoldDB" id="A0A4V1CXK7"/>
<keyword evidence="2" id="KW-0472">Membrane</keyword>
<feature type="region of interest" description="Disordered" evidence="1">
    <location>
        <begin position="1"/>
        <end position="25"/>
    </location>
</feature>
<evidence type="ECO:0000313" key="4">
    <source>
        <dbReference type="Proteomes" id="UP000297065"/>
    </source>
</evidence>
<feature type="transmembrane region" description="Helical" evidence="2">
    <location>
        <begin position="194"/>
        <end position="215"/>
    </location>
</feature>
<dbReference type="Pfam" id="PF09852">
    <property type="entry name" value="DUF2079"/>
    <property type="match status" value="1"/>
</dbReference>
<dbReference type="OrthoDB" id="9905880at2"/>
<keyword evidence="2" id="KW-1133">Transmembrane helix</keyword>
<sequence length="566" mass="62953">MHGLKRAPEGNVARRLSGSSRRCPASPAARCRLWRCSRHGKSRPHAVPGRTLNVMAVGGGRGMGKDNAAGRQLIAEKLVLWYVPLVFAALFIWGSVLQMRSFVINDADFSYFLTQIWRVWNGWDWRTPFADVYEGHPFYAHHCTPLTALLAPLVGPWKSPYALSLLHGAATGAMAFVLPRLVRALYAEAGETSGSNWVWTAGVALVLFFFFRPVLTPWSRQTHYTTLVTPVLMLAVLMLHRRRWWALAACCFVVLMAQERAAPSIFSLGMYAFLLLGLRRAGLVLCAVSGLWFIAVTKVWLPYMRHLAGGGAGYAFEHFMDARGGWHNKLSYYLRLLAYSWFLPLLGRKALLCLLCTLPYLAMVAVSGYGQMWAMAGQYEDLPGVFLLLAICHACMWVQGRLRPAVWKKLLPAACVLMAAIMLATQTGWYNPAVTVARLLQHPDAAAYARLRDSLGRLPDFSPSVRVWVQSGLGPHVFYPYQRFAADINAMQGPLGDDVVIISPYAGTNFLVRNGGGVSRGEFDEAMAFFDAHPDLMRVKNDGVLIVYAGKKLQTTQPDLVRDLSR</sequence>
<dbReference type="Proteomes" id="UP000297065">
    <property type="component" value="Chromosome"/>
</dbReference>
<proteinExistence type="predicted"/>
<evidence type="ECO:0000256" key="2">
    <source>
        <dbReference type="SAM" id="Phobius"/>
    </source>
</evidence>
<evidence type="ECO:0000313" key="3">
    <source>
        <dbReference type="EMBL" id="QCC86560.1"/>
    </source>
</evidence>
<evidence type="ECO:0000256" key="1">
    <source>
        <dbReference type="SAM" id="MobiDB-lite"/>
    </source>
</evidence>
<keyword evidence="2" id="KW-0812">Transmembrane</keyword>